<organism evidence="3 4">
    <name type="scientific">Genlisea aurea</name>
    <dbReference type="NCBI Taxonomy" id="192259"/>
    <lineage>
        <taxon>Eukaryota</taxon>
        <taxon>Viridiplantae</taxon>
        <taxon>Streptophyta</taxon>
        <taxon>Embryophyta</taxon>
        <taxon>Tracheophyta</taxon>
        <taxon>Spermatophyta</taxon>
        <taxon>Magnoliopsida</taxon>
        <taxon>eudicotyledons</taxon>
        <taxon>Gunneridae</taxon>
        <taxon>Pentapetalae</taxon>
        <taxon>asterids</taxon>
        <taxon>lamiids</taxon>
        <taxon>Lamiales</taxon>
        <taxon>Lentibulariaceae</taxon>
        <taxon>Genlisea</taxon>
    </lineage>
</organism>
<keyword evidence="4" id="KW-1185">Reference proteome</keyword>
<accession>S8DQ48</accession>
<comment type="caution">
    <text evidence="3">The sequence shown here is derived from an EMBL/GenBank/DDBJ whole genome shotgun (WGS) entry which is preliminary data.</text>
</comment>
<evidence type="ECO:0000313" key="4">
    <source>
        <dbReference type="Proteomes" id="UP000015453"/>
    </source>
</evidence>
<name>S8DQ48_9LAMI</name>
<dbReference type="EMBL" id="AUSU01006543">
    <property type="protein sequence ID" value="EPS61867.1"/>
    <property type="molecule type" value="Genomic_DNA"/>
</dbReference>
<gene>
    <name evidence="3" type="ORF">M569_12925</name>
</gene>
<dbReference type="GO" id="GO:0003677">
    <property type="term" value="F:DNA binding"/>
    <property type="evidence" value="ECO:0007669"/>
    <property type="project" value="TreeGrafter"/>
</dbReference>
<feature type="non-terminal residue" evidence="3">
    <location>
        <position position="1"/>
    </location>
</feature>
<dbReference type="Proteomes" id="UP000015453">
    <property type="component" value="Unassembled WGS sequence"/>
</dbReference>
<sequence length="135" mass="15283">YGSFFGPSQPVIAQRVIQESKTLLENPELAERIFKPKNTNNKSSASAPVKSKPQGNYPASHPIRLKQKAEMLKQARDYSFLQSDDAVSSNPKTETYMVVFLLGSKMEDLLEYRITANPVFMTKEEALWILETDIN</sequence>
<dbReference type="GO" id="GO:0006360">
    <property type="term" value="P:transcription by RNA polymerase I"/>
    <property type="evidence" value="ECO:0007669"/>
    <property type="project" value="TreeGrafter"/>
</dbReference>
<reference evidence="3 4" key="1">
    <citation type="journal article" date="2013" name="BMC Genomics">
        <title>The miniature genome of a carnivorous plant Genlisea aurea contains a low number of genes and short non-coding sequences.</title>
        <authorList>
            <person name="Leushkin E.V."/>
            <person name="Sutormin R.A."/>
            <person name="Nabieva E.R."/>
            <person name="Penin A.A."/>
            <person name="Kondrashov A.S."/>
            <person name="Logacheva M.D."/>
        </authorList>
    </citation>
    <scope>NUCLEOTIDE SEQUENCE [LARGE SCALE GENOMIC DNA]</scope>
</reference>
<evidence type="ECO:0000256" key="2">
    <source>
        <dbReference type="SAM" id="MobiDB-lite"/>
    </source>
</evidence>
<dbReference type="PANTHER" id="PTHR22691:SF8">
    <property type="entry name" value="PROTEIN SPT2 HOMOLOG"/>
    <property type="match status" value="1"/>
</dbReference>
<dbReference type="GO" id="GO:0006334">
    <property type="term" value="P:nucleosome assembly"/>
    <property type="evidence" value="ECO:0007669"/>
    <property type="project" value="TreeGrafter"/>
</dbReference>
<dbReference type="GO" id="GO:0005730">
    <property type="term" value="C:nucleolus"/>
    <property type="evidence" value="ECO:0007669"/>
    <property type="project" value="TreeGrafter"/>
</dbReference>
<dbReference type="OrthoDB" id="6259853at2759"/>
<dbReference type="PANTHER" id="PTHR22691">
    <property type="entry name" value="YEAST SPT2-RELATED"/>
    <property type="match status" value="1"/>
</dbReference>
<proteinExistence type="predicted"/>
<dbReference type="AlphaFoldDB" id="S8DQ48"/>
<protein>
    <submittedName>
        <fullName evidence="3">Uncharacterized protein</fullName>
    </submittedName>
</protein>
<keyword evidence="1" id="KW-0175">Coiled coil</keyword>
<evidence type="ECO:0000256" key="1">
    <source>
        <dbReference type="ARBA" id="ARBA00023054"/>
    </source>
</evidence>
<evidence type="ECO:0000313" key="3">
    <source>
        <dbReference type="EMBL" id="EPS61867.1"/>
    </source>
</evidence>
<dbReference type="GO" id="GO:0042393">
    <property type="term" value="F:histone binding"/>
    <property type="evidence" value="ECO:0007669"/>
    <property type="project" value="TreeGrafter"/>
</dbReference>
<feature type="region of interest" description="Disordered" evidence="2">
    <location>
        <begin position="31"/>
        <end position="60"/>
    </location>
</feature>
<feature type="compositionally biased region" description="Low complexity" evidence="2">
    <location>
        <begin position="42"/>
        <end position="53"/>
    </location>
</feature>